<dbReference type="InterPro" id="IPR044880">
    <property type="entry name" value="NCX_ion-bd_dom_sf"/>
</dbReference>
<dbReference type="InterPro" id="IPR004481">
    <property type="entry name" value="K/Na/Ca-exchanger"/>
</dbReference>
<feature type="transmembrane region" description="Helical" evidence="5">
    <location>
        <begin position="122"/>
        <end position="138"/>
    </location>
</feature>
<feature type="transmembrane region" description="Helical" evidence="5">
    <location>
        <begin position="218"/>
        <end position="237"/>
    </location>
</feature>
<feature type="transmembrane region" description="Helical" evidence="5">
    <location>
        <begin position="258"/>
        <end position="279"/>
    </location>
</feature>
<dbReference type="PATRIC" id="fig|42253.5.peg.479"/>
<accession>A0A0K2G7M1</accession>
<evidence type="ECO:0000256" key="3">
    <source>
        <dbReference type="ARBA" id="ARBA00022989"/>
    </source>
</evidence>
<dbReference type="AlphaFoldDB" id="A0A0K2G7M1"/>
<keyword evidence="3 5" id="KW-1133">Transmembrane helix</keyword>
<feature type="transmembrane region" description="Helical" evidence="5">
    <location>
        <begin position="144"/>
        <end position="161"/>
    </location>
</feature>
<feature type="domain" description="Sodium/calcium exchanger membrane region" evidence="6">
    <location>
        <begin position="195"/>
        <end position="333"/>
    </location>
</feature>
<feature type="domain" description="Sodium/calcium exchanger membrane region" evidence="6">
    <location>
        <begin position="6"/>
        <end position="161"/>
    </location>
</feature>
<comment type="subcellular location">
    <subcellularLocation>
        <location evidence="1">Membrane</location>
        <topology evidence="1">Multi-pass membrane protein</topology>
    </subcellularLocation>
</comment>
<evidence type="ECO:0000313" key="8">
    <source>
        <dbReference type="Proteomes" id="UP000069205"/>
    </source>
</evidence>
<feature type="transmembrane region" description="Helical" evidence="5">
    <location>
        <begin position="285"/>
        <end position="304"/>
    </location>
</feature>
<evidence type="ECO:0000259" key="6">
    <source>
        <dbReference type="Pfam" id="PF01699"/>
    </source>
</evidence>
<keyword evidence="4 5" id="KW-0472">Membrane</keyword>
<dbReference type="Proteomes" id="UP000069205">
    <property type="component" value="Chromosome"/>
</dbReference>
<feature type="transmembrane region" description="Helical" evidence="5">
    <location>
        <begin position="189"/>
        <end position="212"/>
    </location>
</feature>
<feature type="transmembrane region" description="Helical" evidence="5">
    <location>
        <begin position="316"/>
        <end position="334"/>
    </location>
</feature>
<dbReference type="Gene3D" id="1.20.1420.30">
    <property type="entry name" value="NCX, central ion-binding region"/>
    <property type="match status" value="1"/>
</dbReference>
<dbReference type="EMBL" id="CP011801">
    <property type="protein sequence ID" value="ALA56920.1"/>
    <property type="molecule type" value="Genomic_DNA"/>
</dbReference>
<feature type="transmembrane region" description="Helical" evidence="5">
    <location>
        <begin position="77"/>
        <end position="101"/>
    </location>
</feature>
<reference evidence="7 8" key="1">
    <citation type="journal article" date="2015" name="Proc. Natl. Acad. Sci. U.S.A.">
        <title>Expanded metabolic versatility of ubiquitous nitrite-oxidizing bacteria from the genus Nitrospira.</title>
        <authorList>
            <person name="Koch H."/>
            <person name="Lucker S."/>
            <person name="Albertsen M."/>
            <person name="Kitzinger K."/>
            <person name="Herbold C."/>
            <person name="Spieck E."/>
            <person name="Nielsen P.H."/>
            <person name="Wagner M."/>
            <person name="Daims H."/>
        </authorList>
    </citation>
    <scope>NUCLEOTIDE SEQUENCE [LARGE SCALE GENOMIC DNA]</scope>
    <source>
        <strain evidence="7 8">NSP M-1</strain>
    </source>
</reference>
<evidence type="ECO:0000313" key="7">
    <source>
        <dbReference type="EMBL" id="ALA56920.1"/>
    </source>
</evidence>
<protein>
    <submittedName>
        <fullName evidence="7">Ca2+/Na+ antiporter</fullName>
    </submittedName>
</protein>
<dbReference type="STRING" id="42253.NITMOv2_0484"/>
<keyword evidence="2 5" id="KW-0812">Transmembrane</keyword>
<evidence type="ECO:0000256" key="5">
    <source>
        <dbReference type="SAM" id="Phobius"/>
    </source>
</evidence>
<name>A0A0K2G7M1_NITMO</name>
<dbReference type="Pfam" id="PF01699">
    <property type="entry name" value="Na_Ca_ex"/>
    <property type="match status" value="2"/>
</dbReference>
<dbReference type="GO" id="GO:0006874">
    <property type="term" value="P:intracellular calcium ion homeostasis"/>
    <property type="evidence" value="ECO:0007669"/>
    <property type="project" value="TreeGrafter"/>
</dbReference>
<sequence>MTLLLYALLFVVSIVVTLGGCALFTNAIEWLGKRLGISEGAVGSIFAAIGTTLPETSIPIIAIFFGTSRQEAEVGLGAILGAPFMLSTLVLPILALLLVLYARAGKRTARFHLNYREVQTDLGFFLIGYSVALGAVFVPSRLAHIVAAVGLIAMYGYYMRLKFGASEEDDGEGSELEPLLFAKRAAKPAYPLIAVQAVAGLAGLIAGAHLFVTAAETMSAALAISPLILALLIAPLATELPEMSNSFLWLYRKKDRLAVGNVTGAMVFQGTFPVSVGLLGTEWALAPSALATILLAMAASVFALLQITVGGQWRPWLLSAGAVLYIGYALYLYGW</sequence>
<keyword evidence="8" id="KW-1185">Reference proteome</keyword>
<dbReference type="OrthoDB" id="9786081at2"/>
<feature type="transmembrane region" description="Helical" evidence="5">
    <location>
        <begin position="6"/>
        <end position="28"/>
    </location>
</feature>
<dbReference type="GO" id="GO:0005886">
    <property type="term" value="C:plasma membrane"/>
    <property type="evidence" value="ECO:0007669"/>
    <property type="project" value="TreeGrafter"/>
</dbReference>
<dbReference type="RefSeq" id="WP_053378337.1">
    <property type="nucleotide sequence ID" value="NZ_CP011801.1"/>
</dbReference>
<evidence type="ECO:0000256" key="4">
    <source>
        <dbReference type="ARBA" id="ARBA00023136"/>
    </source>
</evidence>
<dbReference type="PANTHER" id="PTHR10846:SF8">
    <property type="entry name" value="INNER MEMBRANE PROTEIN YRBG"/>
    <property type="match status" value="1"/>
</dbReference>
<dbReference type="PANTHER" id="PTHR10846">
    <property type="entry name" value="SODIUM/POTASSIUM/CALCIUM EXCHANGER"/>
    <property type="match status" value="1"/>
</dbReference>
<dbReference type="GO" id="GO:0008273">
    <property type="term" value="F:calcium, potassium:sodium antiporter activity"/>
    <property type="evidence" value="ECO:0007669"/>
    <property type="project" value="TreeGrafter"/>
</dbReference>
<dbReference type="InterPro" id="IPR004837">
    <property type="entry name" value="NaCa_Exmemb"/>
</dbReference>
<gene>
    <name evidence="7" type="ORF">NITMOv2_0484</name>
</gene>
<dbReference type="KEGG" id="nmv:NITMOv2_0484"/>
<evidence type="ECO:0000256" key="2">
    <source>
        <dbReference type="ARBA" id="ARBA00022692"/>
    </source>
</evidence>
<feature type="transmembrane region" description="Helical" evidence="5">
    <location>
        <begin position="40"/>
        <end position="65"/>
    </location>
</feature>
<dbReference type="GO" id="GO:0005262">
    <property type="term" value="F:calcium channel activity"/>
    <property type="evidence" value="ECO:0007669"/>
    <property type="project" value="TreeGrafter"/>
</dbReference>
<proteinExistence type="predicted"/>
<evidence type="ECO:0000256" key="1">
    <source>
        <dbReference type="ARBA" id="ARBA00004141"/>
    </source>
</evidence>
<organism evidence="7 8">
    <name type="scientific">Nitrospira moscoviensis</name>
    <dbReference type="NCBI Taxonomy" id="42253"/>
    <lineage>
        <taxon>Bacteria</taxon>
        <taxon>Pseudomonadati</taxon>
        <taxon>Nitrospirota</taxon>
        <taxon>Nitrospiria</taxon>
        <taxon>Nitrospirales</taxon>
        <taxon>Nitrospiraceae</taxon>
        <taxon>Nitrospira</taxon>
    </lineage>
</organism>